<evidence type="ECO:0000256" key="2">
    <source>
        <dbReference type="SAM" id="SignalP"/>
    </source>
</evidence>
<reference evidence="3 4" key="1">
    <citation type="submission" date="2016-01" db="EMBL/GenBank/DDBJ databases">
        <title>The new phylogeny of the genus Mycobacterium.</title>
        <authorList>
            <person name="Tarcisio F."/>
            <person name="Conor M."/>
            <person name="Antonella G."/>
            <person name="Elisabetta G."/>
            <person name="Giulia F.S."/>
            <person name="Sara T."/>
            <person name="Anna F."/>
            <person name="Clotilde B."/>
            <person name="Roberto B."/>
            <person name="Veronica D.S."/>
            <person name="Fabio R."/>
            <person name="Monica P."/>
            <person name="Olivier J."/>
            <person name="Enrico T."/>
            <person name="Nicola S."/>
        </authorList>
    </citation>
    <scope>NUCLEOTIDE SEQUENCE [LARGE SCALE GENOMIC DNA]</scope>
    <source>
        <strain evidence="3 4">DSM 44179</strain>
    </source>
</reference>
<comment type="caution">
    <text evidence="3">The sequence shown here is derived from an EMBL/GenBank/DDBJ whole genome shotgun (WGS) entry which is preliminary data.</text>
</comment>
<dbReference type="Proteomes" id="UP000193484">
    <property type="component" value="Unassembled WGS sequence"/>
</dbReference>
<feature type="region of interest" description="Disordered" evidence="1">
    <location>
        <begin position="24"/>
        <end position="199"/>
    </location>
</feature>
<dbReference type="Pfam" id="PF12697">
    <property type="entry name" value="Abhydrolase_6"/>
    <property type="match status" value="1"/>
</dbReference>
<dbReference type="GO" id="GO:0003824">
    <property type="term" value="F:catalytic activity"/>
    <property type="evidence" value="ECO:0007669"/>
    <property type="project" value="UniProtKB-ARBA"/>
</dbReference>
<dbReference type="Gene3D" id="3.40.50.1820">
    <property type="entry name" value="alpha/beta hydrolase"/>
    <property type="match status" value="1"/>
</dbReference>
<dbReference type="AlphaFoldDB" id="A0A1X1RG47"/>
<dbReference type="EMBL" id="LQOJ01000027">
    <property type="protein sequence ID" value="ORV05098.1"/>
    <property type="molecule type" value="Genomic_DNA"/>
</dbReference>
<accession>A0A1X1RG47</accession>
<dbReference type="InterPro" id="IPR029058">
    <property type="entry name" value="AB_hydrolase_fold"/>
</dbReference>
<feature type="chain" id="PRO_5043994270" evidence="2">
    <location>
        <begin position="29"/>
        <end position="723"/>
    </location>
</feature>
<keyword evidence="2" id="KW-0732">Signal</keyword>
<proteinExistence type="predicted"/>
<organism evidence="3 4">
    <name type="scientific">Mycolicibacterium fallax</name>
    <name type="common">Mycobacterium fallax</name>
    <dbReference type="NCBI Taxonomy" id="1793"/>
    <lineage>
        <taxon>Bacteria</taxon>
        <taxon>Bacillati</taxon>
        <taxon>Actinomycetota</taxon>
        <taxon>Actinomycetes</taxon>
        <taxon>Mycobacteriales</taxon>
        <taxon>Mycobacteriaceae</taxon>
        <taxon>Mycolicibacterium</taxon>
    </lineage>
</organism>
<sequence>MGSAAALAVLVSGLGLGLITGVAAPAGADPGDPGGAPGHSHSEQSAPKESGSKAAGPKAAVSKEPGSKEPGSNQSPPKQSGPRQSRAERSSAAANDAGSTDTAPARTSRGRVDAEAPASSRADRYRRVERLAERVRGAADTPGARRAGVPADRAADRATEAATEATVPVPDTRTEPAEPQTVPAIADTPGSASPGSDTPITDTVLAVRAGGLRSVIANVEARGRDLLAHLAAAAPGPLPDRVQVPVVASAGAPEPGAGAPADQMVGDGSVLDVAETELTGTAAPTATAQSSAQQILGEQTLGERAAVVPAVALAVPTAQLRQLVADTRDRLEVVATTVSATATGVTTALRQGIDTLRHPQPVGPVNVAGSVLFSLLGAVLQIFSGPPVLPAGRTVTVRTSTLTLPDSGKTVRADWYFPDEVDEDTRLIYLQHGFMATGPMYSYTAAYLAETTNSIVVAPSMSSNLFAPDAEWIGGDPLQQDVAELFRDERPELSASAAAAGFDGQLPRDFVLVGHSLGGTLVMGAADKMDDDTLANLKGVVLLDPVDMDGAIPAGLQRLSGADYRPVLNISSERYTWNLDGLVGDELTAARPGEFTGVQLTGGRHIDALQGGNPILQVAEYVVAGFSEGRNVEVVKILAGQWINDMYAGEPTPSGAGPDGTIVIDTPRGTATAIDLRNRSTDTVTAMPWDPVAKVILDVLFRYAVYQPGAANTVPAGLATITA</sequence>
<dbReference type="SUPFAM" id="SSF53474">
    <property type="entry name" value="alpha/beta-Hydrolases"/>
    <property type="match status" value="1"/>
</dbReference>
<name>A0A1X1RG47_MYCFA</name>
<dbReference type="InterPro" id="IPR000073">
    <property type="entry name" value="AB_hydrolase_1"/>
</dbReference>
<feature type="signal peptide" evidence="2">
    <location>
        <begin position="1"/>
        <end position="28"/>
    </location>
</feature>
<feature type="compositionally biased region" description="Basic and acidic residues" evidence="1">
    <location>
        <begin position="121"/>
        <end position="137"/>
    </location>
</feature>
<dbReference type="STRING" id="1793.AWC04_07410"/>
<evidence type="ECO:0000313" key="4">
    <source>
        <dbReference type="Proteomes" id="UP000193484"/>
    </source>
</evidence>
<protein>
    <submittedName>
        <fullName evidence="3">Uncharacterized protein</fullName>
    </submittedName>
</protein>
<gene>
    <name evidence="3" type="ORF">AWC04_07410</name>
</gene>
<keyword evidence="4" id="KW-1185">Reference proteome</keyword>
<evidence type="ECO:0000256" key="1">
    <source>
        <dbReference type="SAM" id="MobiDB-lite"/>
    </source>
</evidence>
<evidence type="ECO:0000313" key="3">
    <source>
        <dbReference type="EMBL" id="ORV05098.1"/>
    </source>
</evidence>
<feature type="compositionally biased region" description="Polar residues" evidence="1">
    <location>
        <begin position="70"/>
        <end position="82"/>
    </location>
</feature>
<feature type="compositionally biased region" description="Polar residues" evidence="1">
    <location>
        <begin position="190"/>
        <end position="199"/>
    </location>
</feature>